<name>A0A316JJN9_9HYPH</name>
<proteinExistence type="predicted"/>
<dbReference type="InterPro" id="IPR039556">
    <property type="entry name" value="ICL/PEPM"/>
</dbReference>
<dbReference type="SUPFAM" id="SSF51621">
    <property type="entry name" value="Phosphoenolpyruvate/pyruvate domain"/>
    <property type="match status" value="1"/>
</dbReference>
<reference evidence="1 2" key="1">
    <citation type="submission" date="2018-05" db="EMBL/GenBank/DDBJ databases">
        <title>Comparative genomic sequence analysis between strain HN4 and CCM 8460T (Falsochrobactrum ovis) will provide more evidence to prove that HN4 is a new species of Falsochrobactrum.</title>
        <authorList>
            <person name="Lyu W."/>
            <person name="Sun L."/>
            <person name="Yao L."/>
        </authorList>
    </citation>
    <scope>NUCLEOTIDE SEQUENCE [LARGE SCALE GENOMIC DNA]</scope>
    <source>
        <strain evidence="1 2">HN4</strain>
    </source>
</reference>
<dbReference type="PANTHER" id="PTHR42905:SF5">
    <property type="entry name" value="CARBOXYVINYL-CARBOXYPHOSPHONATE PHOSPHORYLMUTASE, CHLOROPLASTIC"/>
    <property type="match status" value="1"/>
</dbReference>
<sequence>MTNARKLRNVFEQQKIVVIPGAYDVLSSLLIQKTGFPVAYLGGFSISASMAGYPDWGLTTMSEMLSVAINAVNVLDVPVLCDIDQGFGALTNFVRTIHAYENAGVAAVHFEDQPFPKKCSQQSNRSVIPLSDAVTKVKAAVETRSDPDFMLIARTDSKGTEGIDGLKRRMEAYLNAGADYCIFCEQETEEELREVGEEFPGRVIAFVGDNASNPACCLPVTAYEEMGYKSLVYCALGLCSAMKQMQQNYESLHNLQHISSEYLAANMATLGEVQGLAKISQWQDLRDRYDML</sequence>
<dbReference type="InterPro" id="IPR040442">
    <property type="entry name" value="Pyrv_kinase-like_dom_sf"/>
</dbReference>
<dbReference type="InterPro" id="IPR015813">
    <property type="entry name" value="Pyrv/PenolPyrv_kinase-like_dom"/>
</dbReference>
<dbReference type="PANTHER" id="PTHR42905">
    <property type="entry name" value="PHOSPHOENOLPYRUVATE CARBOXYLASE"/>
    <property type="match status" value="1"/>
</dbReference>
<dbReference type="Pfam" id="PF13714">
    <property type="entry name" value="PEP_mutase"/>
    <property type="match status" value="1"/>
</dbReference>
<evidence type="ECO:0000313" key="1">
    <source>
        <dbReference type="EMBL" id="PWL19493.1"/>
    </source>
</evidence>
<dbReference type="EMBL" id="QGDB01000001">
    <property type="protein sequence ID" value="PWL19493.1"/>
    <property type="molecule type" value="Genomic_DNA"/>
</dbReference>
<accession>A0A316JJN9</accession>
<evidence type="ECO:0000313" key="2">
    <source>
        <dbReference type="Proteomes" id="UP000245865"/>
    </source>
</evidence>
<protein>
    <submittedName>
        <fullName evidence="1">Carboxyvinyl-carboxyphosphonate phosphorylmutase</fullName>
    </submittedName>
</protein>
<dbReference type="Proteomes" id="UP000245865">
    <property type="component" value="Unassembled WGS sequence"/>
</dbReference>
<organism evidence="1 2">
    <name type="scientific">Falsochrobactrum shanghaiense</name>
    <dbReference type="NCBI Taxonomy" id="2201899"/>
    <lineage>
        <taxon>Bacteria</taxon>
        <taxon>Pseudomonadati</taxon>
        <taxon>Pseudomonadota</taxon>
        <taxon>Alphaproteobacteria</taxon>
        <taxon>Hyphomicrobiales</taxon>
        <taxon>Brucellaceae</taxon>
        <taxon>Falsochrobactrum</taxon>
    </lineage>
</organism>
<dbReference type="AlphaFoldDB" id="A0A316JJN9"/>
<dbReference type="CDD" id="cd00377">
    <property type="entry name" value="ICL_PEPM"/>
    <property type="match status" value="1"/>
</dbReference>
<dbReference type="OrthoDB" id="9771433at2"/>
<dbReference type="GO" id="GO:0016833">
    <property type="term" value="F:oxo-acid-lyase activity"/>
    <property type="evidence" value="ECO:0007669"/>
    <property type="project" value="UniProtKB-ARBA"/>
</dbReference>
<gene>
    <name evidence="1" type="ORF">DKP76_02815</name>
</gene>
<keyword evidence="2" id="KW-1185">Reference proteome</keyword>
<dbReference type="Gene3D" id="3.20.20.60">
    <property type="entry name" value="Phosphoenolpyruvate-binding domains"/>
    <property type="match status" value="1"/>
</dbReference>
<comment type="caution">
    <text evidence="1">The sequence shown here is derived from an EMBL/GenBank/DDBJ whole genome shotgun (WGS) entry which is preliminary data.</text>
</comment>
<dbReference type="RefSeq" id="WP_109704881.1">
    <property type="nucleotide sequence ID" value="NZ_QGDB01000001.1"/>
</dbReference>